<dbReference type="InterPro" id="IPR013324">
    <property type="entry name" value="RNA_pol_sigma_r3/r4-like"/>
</dbReference>
<organism evidence="3 4">
    <name type="scientific">Roseofilum reptotaenium AO1-A</name>
    <dbReference type="NCBI Taxonomy" id="1925591"/>
    <lineage>
        <taxon>Bacteria</taxon>
        <taxon>Bacillati</taxon>
        <taxon>Cyanobacteriota</taxon>
        <taxon>Cyanophyceae</taxon>
        <taxon>Desertifilales</taxon>
        <taxon>Desertifilaceae</taxon>
        <taxon>Roseofilum</taxon>
    </lineage>
</organism>
<dbReference type="InterPro" id="IPR002182">
    <property type="entry name" value="NB-ARC"/>
</dbReference>
<dbReference type="Gene3D" id="3.40.50.300">
    <property type="entry name" value="P-loop containing nucleotide triphosphate hydrolases"/>
    <property type="match status" value="1"/>
</dbReference>
<sequence length="458" mass="52780">MLKLADELVLAKTEQHLDDLQEAVLRGTVQGKTYQEIADGFRCSEGHVRDVGSKLWQILSEMLGEDVHKSNYRATMERLKVAIISSNCAKDFAQISNYNFCRDAYHQSNIPNTGNHSTKSDRITTEIRHQDLSEMPDCPICYDRTDELKTLKKWIIQEKCRLVTIDGISGIGTTTLATKLIQEIKDEFDYVVWRSLENCPTLAQLETDLIDFLRQQQEIQSVPQKNRRLSLRKYLQKYRCLLVFDDVQNLFSDGKISGEYKPETKDYGTFFKQIEELYHHSCLLLTGWEQPREVAQCKSKYDAVRSLTLTGLNYKEAVKIFDDRGIASSEISQSLTSLYQGNPLWLKTLATLMEDLELSPSELFVEDDIILPEDLKDNLDQQFNRLSETEKEVIFLLAREGKPVNLARLLEHQPISSSDLLNALQSLTRRYLIEKEEKFYALQPVLQHYVMSLMPSGN</sequence>
<dbReference type="EMBL" id="MLAW01000013">
    <property type="protein sequence ID" value="OJJ25829.1"/>
    <property type="molecule type" value="Genomic_DNA"/>
</dbReference>
<dbReference type="SUPFAM" id="SSF88659">
    <property type="entry name" value="Sigma3 and sigma4 domains of RNA polymerase sigma factors"/>
    <property type="match status" value="1"/>
</dbReference>
<proteinExistence type="predicted"/>
<dbReference type="SUPFAM" id="SSF52540">
    <property type="entry name" value="P-loop containing nucleoside triphosphate hydrolases"/>
    <property type="match status" value="1"/>
</dbReference>
<reference evidence="3" key="1">
    <citation type="submission" date="2016-10" db="EMBL/GenBank/DDBJ databases">
        <title>CRISPR-Cas defence system in Roseofilum reptotaenium: evidence of a bacteriophage-cyanobacterium arms race in the coral black band disease.</title>
        <authorList>
            <person name="Buerger P."/>
            <person name="Wood-Charlson E.M."/>
            <person name="Weynberg K.D."/>
            <person name="Willis B."/>
            <person name="Van Oppen M.J."/>
        </authorList>
    </citation>
    <scope>NUCLEOTIDE SEQUENCE [LARGE SCALE GENOMIC DNA]</scope>
    <source>
        <strain evidence="3">AO1-A</strain>
    </source>
</reference>
<dbReference type="PANTHER" id="PTHR23155">
    <property type="entry name" value="DISEASE RESISTANCE PROTEIN RP"/>
    <property type="match status" value="1"/>
</dbReference>
<evidence type="ECO:0000313" key="3">
    <source>
        <dbReference type="EMBL" id="OJJ25829.1"/>
    </source>
</evidence>
<dbReference type="PRINTS" id="PR00364">
    <property type="entry name" value="DISEASERSIST"/>
</dbReference>
<evidence type="ECO:0000313" key="4">
    <source>
        <dbReference type="Proteomes" id="UP000183940"/>
    </source>
</evidence>
<dbReference type="GO" id="GO:0098542">
    <property type="term" value="P:defense response to other organism"/>
    <property type="evidence" value="ECO:0007669"/>
    <property type="project" value="TreeGrafter"/>
</dbReference>
<dbReference type="GO" id="GO:0043531">
    <property type="term" value="F:ADP binding"/>
    <property type="evidence" value="ECO:0007669"/>
    <property type="project" value="InterPro"/>
</dbReference>
<evidence type="ECO:0000259" key="2">
    <source>
        <dbReference type="Pfam" id="PF26355"/>
    </source>
</evidence>
<dbReference type="Proteomes" id="UP000183940">
    <property type="component" value="Unassembled WGS sequence"/>
</dbReference>
<accession>A0A1L9QT61</accession>
<evidence type="ECO:0000259" key="1">
    <source>
        <dbReference type="Pfam" id="PF00931"/>
    </source>
</evidence>
<protein>
    <submittedName>
        <fullName evidence="3">ATPase</fullName>
    </submittedName>
</protein>
<comment type="caution">
    <text evidence="3">The sequence shown here is derived from an EMBL/GenBank/DDBJ whole genome shotgun (WGS) entry which is preliminary data.</text>
</comment>
<dbReference type="InterPro" id="IPR027417">
    <property type="entry name" value="P-loop_NTPase"/>
</dbReference>
<dbReference type="Pfam" id="PF00931">
    <property type="entry name" value="NB-ARC"/>
    <property type="match status" value="1"/>
</dbReference>
<dbReference type="STRING" id="1925591.BI308_09710"/>
<feature type="domain" description="NB-ARC" evidence="1">
    <location>
        <begin position="146"/>
        <end position="248"/>
    </location>
</feature>
<dbReference type="InterPro" id="IPR058651">
    <property type="entry name" value="HTH_VMAP-M9"/>
</dbReference>
<name>A0A1L9QT61_9CYAN</name>
<dbReference type="PANTHER" id="PTHR23155:SF1200">
    <property type="entry name" value="OS11G0647000 PROTEIN"/>
    <property type="match status" value="1"/>
</dbReference>
<keyword evidence="4" id="KW-1185">Reference proteome</keyword>
<feature type="domain" description="vWA-MoxR associated protein N-terminal HTH" evidence="2">
    <location>
        <begin position="1"/>
        <end position="79"/>
    </location>
</feature>
<gene>
    <name evidence="3" type="ORF">BI308_09710</name>
</gene>
<dbReference type="InterPro" id="IPR044974">
    <property type="entry name" value="Disease_R_plants"/>
</dbReference>
<dbReference type="Pfam" id="PF26355">
    <property type="entry name" value="HTH_VMAP-M9"/>
    <property type="match status" value="1"/>
</dbReference>
<dbReference type="AlphaFoldDB" id="A0A1L9QT61"/>